<dbReference type="InterPro" id="IPR036779">
    <property type="entry name" value="LysM_dom_sf"/>
</dbReference>
<dbReference type="SMART" id="SM00257">
    <property type="entry name" value="LysM"/>
    <property type="match status" value="1"/>
</dbReference>
<dbReference type="InterPro" id="IPR018392">
    <property type="entry name" value="LysM"/>
</dbReference>
<name>A0A2N9FUR8_FAGSY</name>
<dbReference type="Gene3D" id="3.10.350.10">
    <property type="entry name" value="LysM domain"/>
    <property type="match status" value="1"/>
</dbReference>
<protein>
    <recommendedName>
        <fullName evidence="2">LysM domain-containing protein</fullName>
    </recommendedName>
</protein>
<feature type="compositionally biased region" description="Low complexity" evidence="1">
    <location>
        <begin position="367"/>
        <end position="380"/>
    </location>
</feature>
<dbReference type="PROSITE" id="PS51782">
    <property type="entry name" value="LYSM"/>
    <property type="match status" value="1"/>
</dbReference>
<dbReference type="AlphaFoldDB" id="A0A2N9FUR8"/>
<dbReference type="PANTHER" id="PTHR33734:SF11">
    <property type="entry name" value="LYSM DOMAIN-CONTAINING GPI-ANCHORED PROTEIN 2"/>
    <property type="match status" value="1"/>
</dbReference>
<organism evidence="3">
    <name type="scientific">Fagus sylvatica</name>
    <name type="common">Beechnut</name>
    <dbReference type="NCBI Taxonomy" id="28930"/>
    <lineage>
        <taxon>Eukaryota</taxon>
        <taxon>Viridiplantae</taxon>
        <taxon>Streptophyta</taxon>
        <taxon>Embryophyta</taxon>
        <taxon>Tracheophyta</taxon>
        <taxon>Spermatophyta</taxon>
        <taxon>Magnoliopsida</taxon>
        <taxon>eudicotyledons</taxon>
        <taxon>Gunneridae</taxon>
        <taxon>Pentapetalae</taxon>
        <taxon>rosids</taxon>
        <taxon>fabids</taxon>
        <taxon>Fagales</taxon>
        <taxon>Fagaceae</taxon>
        <taxon>Fagus</taxon>
    </lineage>
</organism>
<dbReference type="SUPFAM" id="SSF54106">
    <property type="entry name" value="LysM domain"/>
    <property type="match status" value="1"/>
</dbReference>
<proteinExistence type="predicted"/>
<dbReference type="EMBL" id="OIVN01001473">
    <property type="protein sequence ID" value="SPC94386.1"/>
    <property type="molecule type" value="Genomic_DNA"/>
</dbReference>
<feature type="region of interest" description="Disordered" evidence="1">
    <location>
        <begin position="358"/>
        <end position="382"/>
    </location>
</feature>
<evidence type="ECO:0000256" key="1">
    <source>
        <dbReference type="SAM" id="MobiDB-lite"/>
    </source>
</evidence>
<evidence type="ECO:0000313" key="3">
    <source>
        <dbReference type="EMBL" id="SPC94386.1"/>
    </source>
</evidence>
<accession>A0A2N9FUR8</accession>
<feature type="domain" description="LysM" evidence="2">
    <location>
        <begin position="103"/>
        <end position="150"/>
    </location>
</feature>
<dbReference type="CDD" id="cd00118">
    <property type="entry name" value="LysM"/>
    <property type="match status" value="1"/>
</dbReference>
<reference evidence="3" key="1">
    <citation type="submission" date="2018-02" db="EMBL/GenBank/DDBJ databases">
        <authorList>
            <person name="Cohen D.B."/>
            <person name="Kent A.D."/>
        </authorList>
    </citation>
    <scope>NUCLEOTIDE SEQUENCE</scope>
</reference>
<evidence type="ECO:0000259" key="2">
    <source>
        <dbReference type="PROSITE" id="PS51782"/>
    </source>
</evidence>
<dbReference type="Pfam" id="PF01476">
    <property type="entry name" value="LysM"/>
    <property type="match status" value="1"/>
</dbReference>
<dbReference type="PANTHER" id="PTHR33734">
    <property type="entry name" value="LYSM DOMAIN-CONTAINING GPI-ANCHORED PROTEIN 2"/>
    <property type="match status" value="1"/>
</dbReference>
<gene>
    <name evidence="3" type="ORF">FSB_LOCUS22268</name>
</gene>
<sequence>MREGEFELAQPTTAATLSLATTGFKCTTTKATCHSLIDYVSPNTTTISTILSLFQIKRFRDLLGANGLSNSTSPNETLKAKQRIRIPFPCLCENGTGISNRSPNYTVKKGDFLYHIAAEIFSGLTTYETVALVNNISDPNKIDVGQKLWIPLPCSCDEVAGAKVVHYGHVVEAGSSVEKDSYDIWDYRGYPVETQRDALPSLAKEPWVWVWLWWLFWSRRGGGAVGVGVVVVVVLVSAWWWSRGCGCGCGGCFGLGVVVDVGVACTSSVNSSSLDYPLLVSNGTYVYTANSCVKCNCDSANNYTSWSTCPAVRCGGTNNLNLGDVATSTTCNKTFCAYAGYTKNTIFTTLSTESTCPAGAPAPSPSGTPGSNASPGTPGSDASKIGSQGLRLNFLFISIQLIFLCFHLSQ</sequence>